<dbReference type="RefSeq" id="WP_117725957.1">
    <property type="nucleotide sequence ID" value="NZ_CABMFV010000009.1"/>
</dbReference>
<keyword evidence="3" id="KW-0812">Transmembrane</keyword>
<keyword evidence="3" id="KW-0472">Membrane</keyword>
<dbReference type="EMBL" id="QSTD01000009">
    <property type="protein sequence ID" value="RGM28302.1"/>
    <property type="molecule type" value="Genomic_DNA"/>
</dbReference>
<feature type="coiled-coil region" evidence="1">
    <location>
        <begin position="533"/>
        <end position="614"/>
    </location>
</feature>
<keyword evidence="3" id="KW-1133">Transmembrane helix</keyword>
<evidence type="ECO:0000256" key="3">
    <source>
        <dbReference type="SAM" id="Phobius"/>
    </source>
</evidence>
<name>A0A8B2ZF30_STAWA</name>
<keyword evidence="1" id="KW-0175">Coiled coil</keyword>
<feature type="compositionally biased region" description="Polar residues" evidence="2">
    <location>
        <begin position="704"/>
        <end position="719"/>
    </location>
</feature>
<sequence length="758" mass="88377">MSNLNDLELDSITNGNDIRIPFVIVFTHTDDYLAMFTKKAKVWKDFQKKYQTDRPKEGFHAIDDISIDKDDDEEPYRKKDVAIITKDSLSAISEVDKQAMTFGIRVVDEENKLARVFDEDMLKYFEEGGLSGQVNKDIDFDDVESTLNEVMEQTKQLNHVAKQKAANEESKNDTSQDQKETEETKEEKSESVTIGDSNNDNYYNSESSSDDDSATQDDDKVDNDNKETSWNKPQNPTPSRKTKFTDDNMDNEDSETTQNRTPIQEMPSTSPEENSEILERNKHHEMILSDKQPETPLEFAQQDLLYEISKMIPRIDLPRDNYIPDDVLDSMSDSESYDEVKSIKRLTEDKLNKRAEHKEKYLNSIRNEEITRIYNNLNRRLNVENDELMRKSDFTSDYSPFNHHYVELKNEYQTVINSLSDTKYNEVEKNKQTHEREKQAYVDRAAKEAAETFDNNNLHLIEDNAQAYVDDIKNQADNQYNDNYNVLKKDSDNWYVQNFNTLVPKIVQGSKEDIESIAQNINQTFSENIKELNQQMETDLDYFADKLKQIKEKEIETNKNNEALINTRVHERTLEYPDMKHEIKDKSDEIERLKKELEKKHEESEENRKKYITESKRNEGLEESLANRDIDRNMARDDYLYLSKILTNGNVEKLQKIIDMDKATPVRETFLDKMKNYTNVIASAIIALAIIIGALLFNSGQSNENNGVSQSEVKTQVQQAVKDEKSANEKEQEKKDKEIEQLKKDVKDAKDKQEKKDK</sequence>
<proteinExistence type="predicted"/>
<feature type="compositionally biased region" description="Basic and acidic residues" evidence="2">
    <location>
        <begin position="721"/>
        <end position="758"/>
    </location>
</feature>
<feature type="region of interest" description="Disordered" evidence="2">
    <location>
        <begin position="704"/>
        <end position="758"/>
    </location>
</feature>
<feature type="compositionally biased region" description="Low complexity" evidence="2">
    <location>
        <begin position="196"/>
        <end position="207"/>
    </location>
</feature>
<feature type="compositionally biased region" description="Polar residues" evidence="2">
    <location>
        <begin position="230"/>
        <end position="239"/>
    </location>
</feature>
<evidence type="ECO:0000313" key="5">
    <source>
        <dbReference type="Proteomes" id="UP000261016"/>
    </source>
</evidence>
<dbReference type="Proteomes" id="UP000261016">
    <property type="component" value="Unassembled WGS sequence"/>
</dbReference>
<evidence type="ECO:0000256" key="1">
    <source>
        <dbReference type="SAM" id="Coils"/>
    </source>
</evidence>
<organism evidence="4 5">
    <name type="scientific">Staphylococcus warneri</name>
    <dbReference type="NCBI Taxonomy" id="1292"/>
    <lineage>
        <taxon>Bacteria</taxon>
        <taxon>Bacillati</taxon>
        <taxon>Bacillota</taxon>
        <taxon>Bacilli</taxon>
        <taxon>Bacillales</taxon>
        <taxon>Staphylococcaceae</taxon>
        <taxon>Staphylococcus</taxon>
    </lineage>
</organism>
<reference evidence="4 5" key="1">
    <citation type="submission" date="2018-08" db="EMBL/GenBank/DDBJ databases">
        <title>A genome reference for cultivated species of the human gut microbiota.</title>
        <authorList>
            <person name="Zou Y."/>
            <person name="Xue W."/>
            <person name="Luo G."/>
        </authorList>
    </citation>
    <scope>NUCLEOTIDE SEQUENCE [LARGE SCALE GENOMIC DNA]</scope>
    <source>
        <strain evidence="4 5">OM08-17AT</strain>
    </source>
</reference>
<evidence type="ECO:0000313" key="4">
    <source>
        <dbReference type="EMBL" id="RGM28302.1"/>
    </source>
</evidence>
<feature type="compositionally biased region" description="Basic and acidic residues" evidence="2">
    <location>
        <begin position="165"/>
        <end position="190"/>
    </location>
</feature>
<feature type="transmembrane region" description="Helical" evidence="3">
    <location>
        <begin position="677"/>
        <end position="697"/>
    </location>
</feature>
<accession>A0A8B2ZF30</accession>
<feature type="compositionally biased region" description="Polar residues" evidence="2">
    <location>
        <begin position="256"/>
        <end position="272"/>
    </location>
</feature>
<comment type="caution">
    <text evidence="4">The sequence shown here is derived from an EMBL/GenBank/DDBJ whole genome shotgun (WGS) entry which is preliminary data.</text>
</comment>
<protein>
    <submittedName>
        <fullName evidence="4">Uncharacterized protein</fullName>
    </submittedName>
</protein>
<feature type="compositionally biased region" description="Acidic residues" evidence="2">
    <location>
        <begin position="208"/>
        <end position="221"/>
    </location>
</feature>
<gene>
    <name evidence="4" type="ORF">DXC19_11490</name>
</gene>
<feature type="region of interest" description="Disordered" evidence="2">
    <location>
        <begin position="155"/>
        <end position="275"/>
    </location>
</feature>
<evidence type="ECO:0000256" key="2">
    <source>
        <dbReference type="SAM" id="MobiDB-lite"/>
    </source>
</evidence>
<dbReference type="AlphaFoldDB" id="A0A8B2ZF30"/>